<dbReference type="AlphaFoldDB" id="A0A1G7W5S7"/>
<evidence type="ECO:0000313" key="7">
    <source>
        <dbReference type="Proteomes" id="UP000198923"/>
    </source>
</evidence>
<evidence type="ECO:0000256" key="2">
    <source>
        <dbReference type="ARBA" id="ARBA00023125"/>
    </source>
</evidence>
<dbReference type="STRING" id="504805.SAMN05421505_106182"/>
<dbReference type="PROSITE" id="PS50949">
    <property type="entry name" value="HTH_GNTR"/>
    <property type="match status" value="2"/>
</dbReference>
<dbReference type="PRINTS" id="PR00035">
    <property type="entry name" value="HTHGNTR"/>
</dbReference>
<dbReference type="GO" id="GO:0045892">
    <property type="term" value="P:negative regulation of DNA-templated transcription"/>
    <property type="evidence" value="ECO:0007669"/>
    <property type="project" value="TreeGrafter"/>
</dbReference>
<evidence type="ECO:0000256" key="3">
    <source>
        <dbReference type="ARBA" id="ARBA00023163"/>
    </source>
</evidence>
<dbReference type="EMBL" id="FNCN01000006">
    <property type="protein sequence ID" value="SDG66510.1"/>
    <property type="molecule type" value="Genomic_DNA"/>
</dbReference>
<protein>
    <submittedName>
        <fullName evidence="6">Regulatory protein, gntR family</fullName>
    </submittedName>
</protein>
<dbReference type="PANTHER" id="PTHR44846">
    <property type="entry name" value="MANNOSYL-D-GLYCERATE TRANSPORT/METABOLISM SYSTEM REPRESSOR MNGR-RELATED"/>
    <property type="match status" value="1"/>
</dbReference>
<dbReference type="GO" id="GO:0003700">
    <property type="term" value="F:DNA-binding transcription factor activity"/>
    <property type="evidence" value="ECO:0007669"/>
    <property type="project" value="InterPro"/>
</dbReference>
<gene>
    <name evidence="6" type="ORF">SAMN05421505_106182</name>
</gene>
<dbReference type="InterPro" id="IPR036388">
    <property type="entry name" value="WH-like_DNA-bd_sf"/>
</dbReference>
<keyword evidence="3" id="KW-0804">Transcription</keyword>
<dbReference type="RefSeq" id="WP_093169851.1">
    <property type="nucleotide sequence ID" value="NZ_FNCN01000006.1"/>
</dbReference>
<dbReference type="Pfam" id="PF00392">
    <property type="entry name" value="GntR"/>
    <property type="match status" value="2"/>
</dbReference>
<organism evidence="6 7">
    <name type="scientific">Sinosporangium album</name>
    <dbReference type="NCBI Taxonomy" id="504805"/>
    <lineage>
        <taxon>Bacteria</taxon>
        <taxon>Bacillati</taxon>
        <taxon>Actinomycetota</taxon>
        <taxon>Actinomycetes</taxon>
        <taxon>Streptosporangiales</taxon>
        <taxon>Streptosporangiaceae</taxon>
        <taxon>Sinosporangium</taxon>
    </lineage>
</organism>
<evidence type="ECO:0000259" key="5">
    <source>
        <dbReference type="PROSITE" id="PS50949"/>
    </source>
</evidence>
<feature type="region of interest" description="Disordered" evidence="4">
    <location>
        <begin position="180"/>
        <end position="230"/>
    </location>
</feature>
<dbReference type="SMART" id="SM00345">
    <property type="entry name" value="HTH_GNTR"/>
    <property type="match status" value="2"/>
</dbReference>
<feature type="compositionally biased region" description="Low complexity" evidence="4">
    <location>
        <begin position="208"/>
        <end position="230"/>
    </location>
</feature>
<keyword evidence="1" id="KW-0805">Transcription regulation</keyword>
<sequence length="230" mass="24751">MPDRNVSLSAFGIGRRLPGEYLLNMSLDDALGRIQGRALHVRVAHAILHRIAHAAYPPGSLLPSEHALADRFGCSRLTVRQALQALAALGIVAPIPRKGWRLRPRDLAQPVRDHRYEIIAADIRRKITTGRYPAGALLPGELDLARLHRCNRSTIRKALAMLQDEGLLDCARSIGRRVAGSGTAGEGSGVPAGPRPRRVLEAIPRRYANGPAAQGGPSAPATPAARAVRR</sequence>
<accession>A0A1G7W5S7</accession>
<dbReference type="InterPro" id="IPR000524">
    <property type="entry name" value="Tscrpt_reg_HTH_GntR"/>
</dbReference>
<proteinExistence type="predicted"/>
<dbReference type="InterPro" id="IPR050679">
    <property type="entry name" value="Bact_HTH_transcr_reg"/>
</dbReference>
<keyword evidence="7" id="KW-1185">Reference proteome</keyword>
<dbReference type="PANTHER" id="PTHR44846:SF1">
    <property type="entry name" value="MANNOSYL-D-GLYCERATE TRANSPORT_METABOLISM SYSTEM REPRESSOR MNGR-RELATED"/>
    <property type="match status" value="1"/>
</dbReference>
<dbReference type="SUPFAM" id="SSF46785">
    <property type="entry name" value="Winged helix' DNA-binding domain"/>
    <property type="match status" value="2"/>
</dbReference>
<evidence type="ECO:0000256" key="4">
    <source>
        <dbReference type="SAM" id="MobiDB-lite"/>
    </source>
</evidence>
<name>A0A1G7W5S7_9ACTN</name>
<dbReference type="GO" id="GO:0003677">
    <property type="term" value="F:DNA binding"/>
    <property type="evidence" value="ECO:0007669"/>
    <property type="project" value="UniProtKB-KW"/>
</dbReference>
<dbReference type="Gene3D" id="1.10.10.10">
    <property type="entry name" value="Winged helix-like DNA-binding domain superfamily/Winged helix DNA-binding domain"/>
    <property type="match status" value="2"/>
</dbReference>
<feature type="domain" description="HTH gntR-type" evidence="5">
    <location>
        <begin position="37"/>
        <end position="105"/>
    </location>
</feature>
<keyword evidence="2" id="KW-0238">DNA-binding</keyword>
<dbReference type="Proteomes" id="UP000198923">
    <property type="component" value="Unassembled WGS sequence"/>
</dbReference>
<dbReference type="InterPro" id="IPR036390">
    <property type="entry name" value="WH_DNA-bd_sf"/>
</dbReference>
<reference evidence="6 7" key="1">
    <citation type="submission" date="2016-10" db="EMBL/GenBank/DDBJ databases">
        <authorList>
            <person name="de Groot N.N."/>
        </authorList>
    </citation>
    <scope>NUCLEOTIDE SEQUENCE [LARGE SCALE GENOMIC DNA]</scope>
    <source>
        <strain evidence="6 7">CPCC 201354</strain>
    </source>
</reference>
<dbReference type="OrthoDB" id="3214900at2"/>
<evidence type="ECO:0000256" key="1">
    <source>
        <dbReference type="ARBA" id="ARBA00023015"/>
    </source>
</evidence>
<feature type="domain" description="HTH gntR-type" evidence="5">
    <location>
        <begin position="113"/>
        <end position="181"/>
    </location>
</feature>
<dbReference type="CDD" id="cd07377">
    <property type="entry name" value="WHTH_GntR"/>
    <property type="match status" value="2"/>
</dbReference>
<evidence type="ECO:0000313" key="6">
    <source>
        <dbReference type="EMBL" id="SDG66510.1"/>
    </source>
</evidence>